<dbReference type="InterPro" id="IPR045341">
    <property type="entry name" value="DUF6532"/>
</dbReference>
<evidence type="ECO:0000313" key="2">
    <source>
        <dbReference type="EMBL" id="THU89884.1"/>
    </source>
</evidence>
<keyword evidence="3" id="KW-1185">Reference proteome</keyword>
<evidence type="ECO:0000259" key="1">
    <source>
        <dbReference type="Pfam" id="PF20149"/>
    </source>
</evidence>
<dbReference type="Proteomes" id="UP000297245">
    <property type="component" value="Unassembled WGS sequence"/>
</dbReference>
<organism evidence="2 3">
    <name type="scientific">Dendrothele bispora (strain CBS 962.96)</name>
    <dbReference type="NCBI Taxonomy" id="1314807"/>
    <lineage>
        <taxon>Eukaryota</taxon>
        <taxon>Fungi</taxon>
        <taxon>Dikarya</taxon>
        <taxon>Basidiomycota</taxon>
        <taxon>Agaricomycotina</taxon>
        <taxon>Agaricomycetes</taxon>
        <taxon>Agaricomycetidae</taxon>
        <taxon>Agaricales</taxon>
        <taxon>Agaricales incertae sedis</taxon>
        <taxon>Dendrothele</taxon>
    </lineage>
</organism>
<proteinExistence type="predicted"/>
<gene>
    <name evidence="2" type="ORF">K435DRAFT_802405</name>
</gene>
<dbReference type="EMBL" id="ML179353">
    <property type="protein sequence ID" value="THU89884.1"/>
    <property type="molecule type" value="Genomic_DNA"/>
</dbReference>
<dbReference type="OrthoDB" id="3039200at2759"/>
<sequence>MSEGTSSSCHHRHAWVGVIKGVELREVLGLLYKKPKMRAYVGLKIRTKFSESSADRLKRGDSKRYIDPLIKYVSQHITLERTSHKKDFSTIVLQALGVTNSYEGTEKAGDGTYNYDQLFGTDIVYKYLNAAFFGNTQYAKAYKRSKKADLFVSSIPEWPLEYEIPKPMLAMAGCVIRAILVDVGKNKQESFPPEGFIRKKPLGHGCTSDSQDVPLVILKDPGSPGQPQQPWLLHDGLRAVS</sequence>
<dbReference type="Pfam" id="PF20149">
    <property type="entry name" value="DUF6532"/>
    <property type="match status" value="1"/>
</dbReference>
<accession>A0A4S8LL29</accession>
<name>A0A4S8LL29_DENBC</name>
<feature type="domain" description="DUF6532" evidence="1">
    <location>
        <begin position="66"/>
        <end position="191"/>
    </location>
</feature>
<protein>
    <recommendedName>
        <fullName evidence="1">DUF6532 domain-containing protein</fullName>
    </recommendedName>
</protein>
<dbReference type="AlphaFoldDB" id="A0A4S8LL29"/>
<evidence type="ECO:0000313" key="3">
    <source>
        <dbReference type="Proteomes" id="UP000297245"/>
    </source>
</evidence>
<reference evidence="2 3" key="1">
    <citation type="journal article" date="2019" name="Nat. Ecol. Evol.">
        <title>Megaphylogeny resolves global patterns of mushroom evolution.</title>
        <authorList>
            <person name="Varga T."/>
            <person name="Krizsan K."/>
            <person name="Foldi C."/>
            <person name="Dima B."/>
            <person name="Sanchez-Garcia M."/>
            <person name="Sanchez-Ramirez S."/>
            <person name="Szollosi G.J."/>
            <person name="Szarkandi J.G."/>
            <person name="Papp V."/>
            <person name="Albert L."/>
            <person name="Andreopoulos W."/>
            <person name="Angelini C."/>
            <person name="Antonin V."/>
            <person name="Barry K.W."/>
            <person name="Bougher N.L."/>
            <person name="Buchanan P."/>
            <person name="Buyck B."/>
            <person name="Bense V."/>
            <person name="Catcheside P."/>
            <person name="Chovatia M."/>
            <person name="Cooper J."/>
            <person name="Damon W."/>
            <person name="Desjardin D."/>
            <person name="Finy P."/>
            <person name="Geml J."/>
            <person name="Haridas S."/>
            <person name="Hughes K."/>
            <person name="Justo A."/>
            <person name="Karasinski D."/>
            <person name="Kautmanova I."/>
            <person name="Kiss B."/>
            <person name="Kocsube S."/>
            <person name="Kotiranta H."/>
            <person name="LaButti K.M."/>
            <person name="Lechner B.E."/>
            <person name="Liimatainen K."/>
            <person name="Lipzen A."/>
            <person name="Lukacs Z."/>
            <person name="Mihaltcheva S."/>
            <person name="Morgado L.N."/>
            <person name="Niskanen T."/>
            <person name="Noordeloos M.E."/>
            <person name="Ohm R.A."/>
            <person name="Ortiz-Santana B."/>
            <person name="Ovrebo C."/>
            <person name="Racz N."/>
            <person name="Riley R."/>
            <person name="Savchenko A."/>
            <person name="Shiryaev A."/>
            <person name="Soop K."/>
            <person name="Spirin V."/>
            <person name="Szebenyi C."/>
            <person name="Tomsovsky M."/>
            <person name="Tulloss R.E."/>
            <person name="Uehling J."/>
            <person name="Grigoriev I.V."/>
            <person name="Vagvolgyi C."/>
            <person name="Papp T."/>
            <person name="Martin F.M."/>
            <person name="Miettinen O."/>
            <person name="Hibbett D.S."/>
            <person name="Nagy L.G."/>
        </authorList>
    </citation>
    <scope>NUCLEOTIDE SEQUENCE [LARGE SCALE GENOMIC DNA]</scope>
    <source>
        <strain evidence="2 3">CBS 962.96</strain>
    </source>
</reference>